<gene>
    <name evidence="2" type="ORF">ANN_12430</name>
</gene>
<name>A0ABQ8TIT7_PERAM</name>
<organism evidence="2 3">
    <name type="scientific">Periplaneta americana</name>
    <name type="common">American cockroach</name>
    <name type="synonym">Blatta americana</name>
    <dbReference type="NCBI Taxonomy" id="6978"/>
    <lineage>
        <taxon>Eukaryota</taxon>
        <taxon>Metazoa</taxon>
        <taxon>Ecdysozoa</taxon>
        <taxon>Arthropoda</taxon>
        <taxon>Hexapoda</taxon>
        <taxon>Insecta</taxon>
        <taxon>Pterygota</taxon>
        <taxon>Neoptera</taxon>
        <taxon>Polyneoptera</taxon>
        <taxon>Dictyoptera</taxon>
        <taxon>Blattodea</taxon>
        <taxon>Blattoidea</taxon>
        <taxon>Blattidae</taxon>
        <taxon>Blattinae</taxon>
        <taxon>Periplaneta</taxon>
    </lineage>
</organism>
<dbReference type="Proteomes" id="UP001148838">
    <property type="component" value="Unassembled WGS sequence"/>
</dbReference>
<dbReference type="InterPro" id="IPR012337">
    <property type="entry name" value="RNaseH-like_sf"/>
</dbReference>
<evidence type="ECO:0000313" key="3">
    <source>
        <dbReference type="Proteomes" id="UP001148838"/>
    </source>
</evidence>
<dbReference type="EMBL" id="JAJSOF020000009">
    <property type="protein sequence ID" value="KAJ4445745.1"/>
    <property type="molecule type" value="Genomic_DNA"/>
</dbReference>
<evidence type="ECO:0008006" key="4">
    <source>
        <dbReference type="Google" id="ProtNLM"/>
    </source>
</evidence>
<keyword evidence="3" id="KW-1185">Reference proteome</keyword>
<feature type="compositionally biased region" description="Basic and acidic residues" evidence="1">
    <location>
        <begin position="193"/>
        <end position="224"/>
    </location>
</feature>
<comment type="caution">
    <text evidence="2">The sequence shown here is derived from an EMBL/GenBank/DDBJ whole genome shotgun (WGS) entry which is preliminary data.</text>
</comment>
<dbReference type="Gene3D" id="3.30.420.10">
    <property type="entry name" value="Ribonuclease H-like superfamily/Ribonuclease H"/>
    <property type="match status" value="1"/>
</dbReference>
<evidence type="ECO:0000256" key="1">
    <source>
        <dbReference type="SAM" id="MobiDB-lite"/>
    </source>
</evidence>
<feature type="region of interest" description="Disordered" evidence="1">
    <location>
        <begin position="175"/>
        <end position="238"/>
    </location>
</feature>
<proteinExistence type="predicted"/>
<evidence type="ECO:0000313" key="2">
    <source>
        <dbReference type="EMBL" id="KAJ4445745.1"/>
    </source>
</evidence>
<accession>A0ABQ8TIT7</accession>
<dbReference type="SUPFAM" id="SSF53098">
    <property type="entry name" value="Ribonuclease H-like"/>
    <property type="match status" value="1"/>
</dbReference>
<protein>
    <recommendedName>
        <fullName evidence="4">RNase H type-1 domain-containing protein</fullName>
    </recommendedName>
</protein>
<sequence>MKWLLSNRRRKYSVHPINKERTKLGEFYQLYQQLKAFPDRFYEYLRMSQSTFNYILMLIEPKIQKVYTNIHKQPISAEERLVVTLRLELRWVPGHQGIKGNESADKWPKMVRRYCLLDLNPWLESVYSLPRPRLRHGSKINTNLGGNPNLDKNGLRSKQLSHLISAHIGQKRRWMNNAQTDEEKKKKLAGSLAKKELPTEGCTGKDGERKKNSGKKKISEDGQHQHTWIICGDEEEGR</sequence>
<dbReference type="InterPro" id="IPR036397">
    <property type="entry name" value="RNaseH_sf"/>
</dbReference>
<reference evidence="2 3" key="1">
    <citation type="journal article" date="2022" name="Allergy">
        <title>Genome assembly and annotation of Periplaneta americana reveal a comprehensive cockroach allergen profile.</title>
        <authorList>
            <person name="Wang L."/>
            <person name="Xiong Q."/>
            <person name="Saelim N."/>
            <person name="Wang L."/>
            <person name="Nong W."/>
            <person name="Wan A.T."/>
            <person name="Shi M."/>
            <person name="Liu X."/>
            <person name="Cao Q."/>
            <person name="Hui J.H.L."/>
            <person name="Sookrung N."/>
            <person name="Leung T.F."/>
            <person name="Tungtrongchitr A."/>
            <person name="Tsui S.K.W."/>
        </authorList>
    </citation>
    <scope>NUCLEOTIDE SEQUENCE [LARGE SCALE GENOMIC DNA]</scope>
    <source>
        <strain evidence="2">PWHHKU_190912</strain>
    </source>
</reference>